<dbReference type="InterPro" id="IPR050466">
    <property type="entry name" value="Carboxylest/Gibb_receptor"/>
</dbReference>
<evidence type="ECO:0000313" key="5">
    <source>
        <dbReference type="Proteomes" id="UP001408789"/>
    </source>
</evidence>
<keyword evidence="5" id="KW-1185">Reference proteome</keyword>
<accession>A0AAP0H7N8</accession>
<dbReference type="Pfam" id="PF07859">
    <property type="entry name" value="Abhydrolase_3"/>
    <property type="match status" value="1"/>
</dbReference>
<dbReference type="GO" id="GO:0016787">
    <property type="term" value="F:hydrolase activity"/>
    <property type="evidence" value="ECO:0007669"/>
    <property type="project" value="UniProtKB-KW"/>
</dbReference>
<dbReference type="SUPFAM" id="SSF53474">
    <property type="entry name" value="alpha/beta-Hydrolases"/>
    <property type="match status" value="1"/>
</dbReference>
<name>A0AAP0H7N8_9ASTR</name>
<evidence type="ECO:0000313" key="4">
    <source>
        <dbReference type="EMBL" id="KAK9077998.1"/>
    </source>
</evidence>
<evidence type="ECO:0000256" key="2">
    <source>
        <dbReference type="ARBA" id="ARBA00022801"/>
    </source>
</evidence>
<proteinExistence type="inferred from homology"/>
<keyword evidence="2" id="KW-0378">Hydrolase</keyword>
<dbReference type="InterPro" id="IPR013094">
    <property type="entry name" value="AB_hydrolase_3"/>
</dbReference>
<reference evidence="4 5" key="1">
    <citation type="submission" date="2024-04" db="EMBL/GenBank/DDBJ databases">
        <title>The reference genome of an endangered Asteraceae, Deinandra increscens subsp. villosa, native to the Central Coast of California.</title>
        <authorList>
            <person name="Guilliams M."/>
            <person name="Hasenstab-Lehman K."/>
            <person name="Meyer R."/>
            <person name="Mcevoy S."/>
        </authorList>
    </citation>
    <scope>NUCLEOTIDE SEQUENCE [LARGE SCALE GENOMIC DNA]</scope>
    <source>
        <tissue evidence="4">Leaf</tissue>
    </source>
</reference>
<sequence>MAGSLINMFSVSPSRYISTSDEIPIHCHGICRLHHDGRFERLAGLNTTPAGADELTGVQSKDVIILQETNLSARLYIPKSTTQNRKLPATLIYFHGGSFLTESSASTLYHPTLNLITAESNVIIVSVDYRLGPEHPIPIAHEDSWEAIKWVASHDRANGPEPWLNDHADLQNVFLGGDSSGANIAHNMAIRVGLSKTINLKGVIMLHPLFQGKDPIGPESSGKHREFKAVVDLLWKLASRGRIDLDDPLFNPAMNPLISYFGCSKILLCVAEKDKCTVRGLNYKKVMEKSEWKGRFELVETKGGRHVFFLHDTSCADACNLRTRISTFINPIPSKV</sequence>
<gene>
    <name evidence="4" type="ORF">SSX86_002055</name>
</gene>
<dbReference type="InterPro" id="IPR002168">
    <property type="entry name" value="Lipase_GDXG_HIS_AS"/>
</dbReference>
<evidence type="ECO:0000256" key="1">
    <source>
        <dbReference type="ARBA" id="ARBA00010515"/>
    </source>
</evidence>
<comment type="caution">
    <text evidence="4">The sequence shown here is derived from an EMBL/GenBank/DDBJ whole genome shotgun (WGS) entry which is preliminary data.</text>
</comment>
<dbReference type="Gene3D" id="3.40.50.1820">
    <property type="entry name" value="alpha/beta hydrolase"/>
    <property type="match status" value="1"/>
</dbReference>
<dbReference type="PANTHER" id="PTHR23024:SF670">
    <property type="entry name" value="CARBOXYLESTERASE"/>
    <property type="match status" value="1"/>
</dbReference>
<dbReference type="Proteomes" id="UP001408789">
    <property type="component" value="Unassembled WGS sequence"/>
</dbReference>
<organism evidence="4 5">
    <name type="scientific">Deinandra increscens subsp. villosa</name>
    <dbReference type="NCBI Taxonomy" id="3103831"/>
    <lineage>
        <taxon>Eukaryota</taxon>
        <taxon>Viridiplantae</taxon>
        <taxon>Streptophyta</taxon>
        <taxon>Embryophyta</taxon>
        <taxon>Tracheophyta</taxon>
        <taxon>Spermatophyta</taxon>
        <taxon>Magnoliopsida</taxon>
        <taxon>eudicotyledons</taxon>
        <taxon>Gunneridae</taxon>
        <taxon>Pentapetalae</taxon>
        <taxon>asterids</taxon>
        <taxon>campanulids</taxon>
        <taxon>Asterales</taxon>
        <taxon>Asteraceae</taxon>
        <taxon>Asteroideae</taxon>
        <taxon>Heliantheae alliance</taxon>
        <taxon>Madieae</taxon>
        <taxon>Madiinae</taxon>
        <taxon>Deinandra</taxon>
    </lineage>
</organism>
<feature type="domain" description="Alpha/beta hydrolase fold-3" evidence="3">
    <location>
        <begin position="91"/>
        <end position="309"/>
    </location>
</feature>
<comment type="similarity">
    <text evidence="1">Belongs to the 'GDXG' lipolytic enzyme family.</text>
</comment>
<protein>
    <recommendedName>
        <fullName evidence="3">Alpha/beta hydrolase fold-3 domain-containing protein</fullName>
    </recommendedName>
</protein>
<dbReference type="EMBL" id="JBCNJP010000006">
    <property type="protein sequence ID" value="KAK9077998.1"/>
    <property type="molecule type" value="Genomic_DNA"/>
</dbReference>
<dbReference type="PANTHER" id="PTHR23024">
    <property type="entry name" value="ARYLACETAMIDE DEACETYLASE"/>
    <property type="match status" value="1"/>
</dbReference>
<evidence type="ECO:0000259" key="3">
    <source>
        <dbReference type="Pfam" id="PF07859"/>
    </source>
</evidence>
<dbReference type="PROSITE" id="PS01173">
    <property type="entry name" value="LIPASE_GDXG_HIS"/>
    <property type="match status" value="1"/>
</dbReference>
<dbReference type="InterPro" id="IPR029058">
    <property type="entry name" value="AB_hydrolase_fold"/>
</dbReference>
<dbReference type="AlphaFoldDB" id="A0AAP0H7N8"/>